<dbReference type="Gene3D" id="3.90.25.10">
    <property type="entry name" value="UDP-galactose 4-epimerase, domain 1"/>
    <property type="match status" value="1"/>
</dbReference>
<dbReference type="NCBIfam" id="TIGR01214">
    <property type="entry name" value="rmlD"/>
    <property type="match status" value="1"/>
</dbReference>
<proteinExistence type="inferred from homology"/>
<comment type="function">
    <text evidence="2">Catalyzes the reduction of dTDP-6-deoxy-L-lyxo-4-hexulose to yield dTDP-L-rhamnose.</text>
</comment>
<dbReference type="Gene3D" id="3.40.50.720">
    <property type="entry name" value="NAD(P)-binding Rossmann-like Domain"/>
    <property type="match status" value="1"/>
</dbReference>
<dbReference type="PANTHER" id="PTHR10491:SF4">
    <property type="entry name" value="METHIONINE ADENOSYLTRANSFERASE 2 SUBUNIT BETA"/>
    <property type="match status" value="1"/>
</dbReference>
<dbReference type="CDD" id="cd05254">
    <property type="entry name" value="dTDP_HR_like_SDR_e"/>
    <property type="match status" value="1"/>
</dbReference>
<dbReference type="Pfam" id="PF04321">
    <property type="entry name" value="RmlD_sub_bind"/>
    <property type="match status" value="1"/>
</dbReference>
<name>A0ABT9VNL8_9BACI</name>
<reference evidence="4 5" key="1">
    <citation type="submission" date="2023-07" db="EMBL/GenBank/DDBJ databases">
        <title>Genomic Encyclopedia of Type Strains, Phase IV (KMG-IV): sequencing the most valuable type-strain genomes for metagenomic binning, comparative biology and taxonomic classification.</title>
        <authorList>
            <person name="Goeker M."/>
        </authorList>
    </citation>
    <scope>NUCLEOTIDE SEQUENCE [LARGE SCALE GENOMIC DNA]</scope>
    <source>
        <strain evidence="4 5">DSM 19092</strain>
    </source>
</reference>
<gene>
    <name evidence="4" type="ORF">J2S06_001628</name>
</gene>
<evidence type="ECO:0000256" key="2">
    <source>
        <dbReference type="RuleBase" id="RU364082"/>
    </source>
</evidence>
<dbReference type="InterPro" id="IPR005913">
    <property type="entry name" value="dTDP_dehydrorham_reduct"/>
</dbReference>
<protein>
    <recommendedName>
        <fullName evidence="2">dTDP-4-dehydrorhamnose reductase</fullName>
        <ecNumber evidence="2">1.1.1.133</ecNumber>
    </recommendedName>
</protein>
<comment type="caution">
    <text evidence="4">The sequence shown here is derived from an EMBL/GenBank/DDBJ whole genome shotgun (WGS) entry which is preliminary data.</text>
</comment>
<dbReference type="EC" id="1.1.1.133" evidence="2"/>
<evidence type="ECO:0000313" key="4">
    <source>
        <dbReference type="EMBL" id="MDQ0162551.1"/>
    </source>
</evidence>
<dbReference type="InterPro" id="IPR036291">
    <property type="entry name" value="NAD(P)-bd_dom_sf"/>
</dbReference>
<accession>A0ABT9VNL8</accession>
<keyword evidence="2 4" id="KW-0560">Oxidoreductase</keyword>
<keyword evidence="5" id="KW-1185">Reference proteome</keyword>
<comment type="pathway">
    <text evidence="2">Carbohydrate biosynthesis; dTDP-L-rhamnose biosynthesis.</text>
</comment>
<dbReference type="EMBL" id="JAUSTR010000005">
    <property type="protein sequence ID" value="MDQ0162551.1"/>
    <property type="molecule type" value="Genomic_DNA"/>
</dbReference>
<feature type="domain" description="RmlD-like substrate binding" evidence="3">
    <location>
        <begin position="1"/>
        <end position="279"/>
    </location>
</feature>
<organism evidence="4 5">
    <name type="scientific">Aeribacillus alveayuensis</name>
    <dbReference type="NCBI Taxonomy" id="279215"/>
    <lineage>
        <taxon>Bacteria</taxon>
        <taxon>Bacillati</taxon>
        <taxon>Bacillota</taxon>
        <taxon>Bacilli</taxon>
        <taxon>Bacillales</taxon>
        <taxon>Bacillaceae</taxon>
        <taxon>Aeribacillus</taxon>
    </lineage>
</organism>
<evidence type="ECO:0000256" key="1">
    <source>
        <dbReference type="ARBA" id="ARBA00010944"/>
    </source>
</evidence>
<dbReference type="InterPro" id="IPR029903">
    <property type="entry name" value="RmlD-like-bd"/>
</dbReference>
<dbReference type="SUPFAM" id="SSF51735">
    <property type="entry name" value="NAD(P)-binding Rossmann-fold domains"/>
    <property type="match status" value="1"/>
</dbReference>
<dbReference type="GO" id="GO:0008831">
    <property type="term" value="F:dTDP-4-dehydrorhamnose reductase activity"/>
    <property type="evidence" value="ECO:0007669"/>
    <property type="project" value="UniProtKB-EC"/>
</dbReference>
<dbReference type="PANTHER" id="PTHR10491">
    <property type="entry name" value="DTDP-4-DEHYDRORHAMNOSE REDUCTASE"/>
    <property type="match status" value="1"/>
</dbReference>
<keyword evidence="2" id="KW-0521">NADP</keyword>
<evidence type="ECO:0000259" key="3">
    <source>
        <dbReference type="Pfam" id="PF04321"/>
    </source>
</evidence>
<dbReference type="Proteomes" id="UP001225646">
    <property type="component" value="Unassembled WGS sequence"/>
</dbReference>
<sequence>MKVVVTGAKGQLGTNLVHLLADRGYEGYGYGREELDITKFDQVKQVITKARPDVVIHAAAYTKVDLAESDPDQAFLINAYGTRNVAVASEAVGSKLVYISTDYVFDGMANEPYKEFAPTNPLSVYGKSKLAGEQFVRDLHSRFFIVRTSWVYGKHGNNFVKTMLKLAEERDELMVVHDQVGCPTYTVDLANCILELIQTEKYGVYHVSNSGHCSWYEFAKAIFEEAGIKVKVNPCKKKDFPRPAPRPSYSVFEHMALRLNGFTKMRYWREALSEFICQLNFI</sequence>
<dbReference type="RefSeq" id="WP_419151955.1">
    <property type="nucleotide sequence ID" value="NZ_JAUSTR010000005.1"/>
</dbReference>
<evidence type="ECO:0000313" key="5">
    <source>
        <dbReference type="Proteomes" id="UP001225646"/>
    </source>
</evidence>
<comment type="similarity">
    <text evidence="1 2">Belongs to the dTDP-4-dehydrorhamnose reductase family.</text>
</comment>